<evidence type="ECO:0000256" key="2">
    <source>
        <dbReference type="SAM" id="SignalP"/>
    </source>
</evidence>
<name>A0A1V6LT31_9FLAO</name>
<organism evidence="3 4">
    <name type="scientific">Croceivirga radicis</name>
    <dbReference type="NCBI Taxonomy" id="1929488"/>
    <lineage>
        <taxon>Bacteria</taxon>
        <taxon>Pseudomonadati</taxon>
        <taxon>Bacteroidota</taxon>
        <taxon>Flavobacteriia</taxon>
        <taxon>Flavobacteriales</taxon>
        <taxon>Flavobacteriaceae</taxon>
        <taxon>Croceivirga</taxon>
    </lineage>
</organism>
<gene>
    <name evidence="3" type="ORF">BUL40_05845</name>
</gene>
<feature type="signal peptide" evidence="2">
    <location>
        <begin position="1"/>
        <end position="19"/>
    </location>
</feature>
<keyword evidence="4" id="KW-1185">Reference proteome</keyword>
<comment type="caution">
    <text evidence="3">The sequence shown here is derived from an EMBL/GenBank/DDBJ whole genome shotgun (WGS) entry which is preliminary data.</text>
</comment>
<evidence type="ECO:0000313" key="3">
    <source>
        <dbReference type="EMBL" id="OQD43351.1"/>
    </source>
</evidence>
<dbReference type="AlphaFoldDB" id="A0A1V6LT31"/>
<evidence type="ECO:0000313" key="4">
    <source>
        <dbReference type="Proteomes" id="UP000191680"/>
    </source>
</evidence>
<reference evidence="3 4" key="1">
    <citation type="submission" date="2016-12" db="EMBL/GenBank/DDBJ databases">
        <authorList>
            <person name="Song W.-J."/>
            <person name="Kurnit D.M."/>
        </authorList>
    </citation>
    <scope>NUCLEOTIDE SEQUENCE [LARGE SCALE GENOMIC DNA]</scope>
    <source>
        <strain evidence="3 4">HSG9</strain>
    </source>
</reference>
<keyword evidence="2" id="KW-0732">Signal</keyword>
<dbReference type="Proteomes" id="UP000191680">
    <property type="component" value="Unassembled WGS sequence"/>
</dbReference>
<feature type="chain" id="PRO_5013139263" description="DNA primase" evidence="2">
    <location>
        <begin position="20"/>
        <end position="74"/>
    </location>
</feature>
<sequence>MKNVFSFLLILTLTFGFIACENDSVANQEELYVDSPDGDDIPDIETDSPDGDDIPDIETDSPDGDDIPDIETQG</sequence>
<feature type="region of interest" description="Disordered" evidence="1">
    <location>
        <begin position="29"/>
        <end position="74"/>
    </location>
</feature>
<proteinExistence type="predicted"/>
<evidence type="ECO:0000256" key="1">
    <source>
        <dbReference type="SAM" id="MobiDB-lite"/>
    </source>
</evidence>
<dbReference type="EMBL" id="MTBC01000003">
    <property type="protein sequence ID" value="OQD43351.1"/>
    <property type="molecule type" value="Genomic_DNA"/>
</dbReference>
<feature type="compositionally biased region" description="Acidic residues" evidence="1">
    <location>
        <begin position="36"/>
        <end position="74"/>
    </location>
</feature>
<dbReference type="PROSITE" id="PS51257">
    <property type="entry name" value="PROKAR_LIPOPROTEIN"/>
    <property type="match status" value="1"/>
</dbReference>
<dbReference type="RefSeq" id="WP_080318457.1">
    <property type="nucleotide sequence ID" value="NZ_MTBC01000003.1"/>
</dbReference>
<protein>
    <recommendedName>
        <fullName evidence="5">DNA primase</fullName>
    </recommendedName>
</protein>
<evidence type="ECO:0008006" key="5">
    <source>
        <dbReference type="Google" id="ProtNLM"/>
    </source>
</evidence>
<accession>A0A1V6LT31</accession>